<dbReference type="Proteomes" id="UP000542776">
    <property type="component" value="Unassembled WGS sequence"/>
</dbReference>
<comment type="caution">
    <text evidence="2">The sequence shown here is derived from an EMBL/GenBank/DDBJ whole genome shotgun (WGS) entry which is preliminary data.</text>
</comment>
<protein>
    <submittedName>
        <fullName evidence="2">Uncharacterized protein</fullName>
    </submittedName>
</protein>
<feature type="compositionally biased region" description="Basic and acidic residues" evidence="1">
    <location>
        <begin position="144"/>
        <end position="157"/>
    </location>
</feature>
<reference evidence="2 3" key="1">
    <citation type="submission" date="2020-08" db="EMBL/GenBank/DDBJ databases">
        <title>Genomic Encyclopedia of Type Strains, Phase IV (KMG-IV): sequencing the most valuable type-strain genomes for metagenomic binning, comparative biology and taxonomic classification.</title>
        <authorList>
            <person name="Goeker M."/>
        </authorList>
    </citation>
    <scope>NUCLEOTIDE SEQUENCE [LARGE SCALE GENOMIC DNA]</scope>
    <source>
        <strain evidence="2 3">DSM 102238</strain>
    </source>
</reference>
<evidence type="ECO:0000256" key="1">
    <source>
        <dbReference type="SAM" id="MobiDB-lite"/>
    </source>
</evidence>
<sequence>MSAGSPIVDPAEEQRLREADDAEGRRREPCLFRSRGSTSRRDGPAWRTLPHNHARLLGYRWREDGITGFCDVRQHGRLLSPGFWNGVGAVRRERLSGLADVKGNHGEEVKEIWWNLGAAPIHPDQRRLHRDPQAPVPYADSLAEDTRRQGADARECGIEDSAVSPEPRSFDVEVACANEAPGDILTSP</sequence>
<accession>A0A7W6H2V9</accession>
<name>A0A7W6H2V9_9HYPH</name>
<gene>
    <name evidence="2" type="ORF">GGR04_000891</name>
</gene>
<keyword evidence="3" id="KW-1185">Reference proteome</keyword>
<feature type="region of interest" description="Disordered" evidence="1">
    <location>
        <begin position="143"/>
        <end position="167"/>
    </location>
</feature>
<evidence type="ECO:0000313" key="3">
    <source>
        <dbReference type="Proteomes" id="UP000542776"/>
    </source>
</evidence>
<evidence type="ECO:0000313" key="2">
    <source>
        <dbReference type="EMBL" id="MBB3997070.1"/>
    </source>
</evidence>
<feature type="region of interest" description="Disordered" evidence="1">
    <location>
        <begin position="1"/>
        <end position="46"/>
    </location>
</feature>
<feature type="compositionally biased region" description="Basic and acidic residues" evidence="1">
    <location>
        <begin position="12"/>
        <end position="30"/>
    </location>
</feature>
<dbReference type="RefSeq" id="WP_183198237.1">
    <property type="nucleotide sequence ID" value="NZ_JACIEK010000001.1"/>
</dbReference>
<dbReference type="EMBL" id="JACIEK010000001">
    <property type="protein sequence ID" value="MBB3997070.1"/>
    <property type="molecule type" value="Genomic_DNA"/>
</dbReference>
<dbReference type="AlphaFoldDB" id="A0A7W6H2V9"/>
<organism evidence="2 3">
    <name type="scientific">Aureimonas pseudogalii</name>
    <dbReference type="NCBI Taxonomy" id="1744844"/>
    <lineage>
        <taxon>Bacteria</taxon>
        <taxon>Pseudomonadati</taxon>
        <taxon>Pseudomonadota</taxon>
        <taxon>Alphaproteobacteria</taxon>
        <taxon>Hyphomicrobiales</taxon>
        <taxon>Aurantimonadaceae</taxon>
        <taxon>Aureimonas</taxon>
    </lineage>
</organism>
<proteinExistence type="predicted"/>